<name>A0ABW9KJW1_9BACT</name>
<protein>
    <recommendedName>
        <fullName evidence="4">Glycosyl hydrolase family 79, N-terminal domain</fullName>
    </recommendedName>
</protein>
<keyword evidence="3" id="KW-1185">Reference proteome</keyword>
<dbReference type="EMBL" id="JBJYXY010000001">
    <property type="protein sequence ID" value="MFN2975838.1"/>
    <property type="molecule type" value="Genomic_DNA"/>
</dbReference>
<keyword evidence="1" id="KW-0732">Signal</keyword>
<proteinExistence type="predicted"/>
<dbReference type="SUPFAM" id="SSF51445">
    <property type="entry name" value="(Trans)glycosidases"/>
    <property type="match status" value="1"/>
</dbReference>
<sequence>MNTVRLLCMPAAIGFAAVALGQTKLQPGTMKAIAEVSPRFVSYNIEAVEVTGGRFWKPYGSTAKETQQSTNTPGAMDPSLYEYRPPIDLSNPKLRKLAAALGPSYLRVSGTWRNFTYFQDDDQPPAQTPPAGYNGVMTRAEWKGVIDFARAVEADLVTSVAVSAGTRDAEGNWTPSEAKKFFAATKTMGGHIAATEFMNEPTFPDIGGAPKGYNAAQYGADAKTFGEFLKREAPDTRYLGPGSVGEDMQLAPAGTPVSLRIRMLDTHDLMAASGPIYDVFSYHFYPTASSRCLGANATKPDVVLTNDWFQRNVTVYDFYAKIRNASLPGREVWLTETGEAGCGGDPWSSQFADTFRFVNQLGSLAQRDVKTVMQNTLAASDYAFLDPTTLDPRPNYWAAVLWKRLMGTEVLDPGVPSTASLYVYAQCLRDRKGGVAVVALNTSREAAETLDVPTKAERYTLTSRDLFSSVVMLNGQKLTAAPDGALPEMKGTAAQQGTVSLPPASITFLTMATAGNSACR</sequence>
<dbReference type="InterPro" id="IPR017853">
    <property type="entry name" value="GH"/>
</dbReference>
<evidence type="ECO:0000256" key="1">
    <source>
        <dbReference type="SAM" id="SignalP"/>
    </source>
</evidence>
<dbReference type="Gene3D" id="3.20.20.80">
    <property type="entry name" value="Glycosidases"/>
    <property type="match status" value="1"/>
</dbReference>
<evidence type="ECO:0008006" key="4">
    <source>
        <dbReference type="Google" id="ProtNLM"/>
    </source>
</evidence>
<dbReference type="PANTHER" id="PTHR46145">
    <property type="entry name" value="HEPARANASE"/>
    <property type="match status" value="1"/>
</dbReference>
<feature type="signal peptide" evidence="1">
    <location>
        <begin position="1"/>
        <end position="21"/>
    </location>
</feature>
<dbReference type="Proteomes" id="UP001634747">
    <property type="component" value="Unassembled WGS sequence"/>
</dbReference>
<accession>A0ABW9KJW1</accession>
<evidence type="ECO:0000313" key="3">
    <source>
        <dbReference type="Proteomes" id="UP001634747"/>
    </source>
</evidence>
<reference evidence="2 3" key="1">
    <citation type="submission" date="2024-12" db="EMBL/GenBank/DDBJ databases">
        <authorList>
            <person name="Lee Y."/>
        </authorList>
    </citation>
    <scope>NUCLEOTIDE SEQUENCE [LARGE SCALE GENOMIC DNA]</scope>
    <source>
        <strain evidence="2 3">03SUJ4</strain>
    </source>
</reference>
<comment type="caution">
    <text evidence="2">The sequence shown here is derived from an EMBL/GenBank/DDBJ whole genome shotgun (WGS) entry which is preliminary data.</text>
</comment>
<gene>
    <name evidence="2" type="ORF">ACK2TP_08690</name>
</gene>
<dbReference type="PANTHER" id="PTHR46145:SF4">
    <property type="entry name" value="HEPARANASE"/>
    <property type="match status" value="1"/>
</dbReference>
<feature type="chain" id="PRO_5045145523" description="Glycosyl hydrolase family 79, N-terminal domain" evidence="1">
    <location>
        <begin position="22"/>
        <end position="520"/>
    </location>
</feature>
<evidence type="ECO:0000313" key="2">
    <source>
        <dbReference type="EMBL" id="MFN2975838.1"/>
    </source>
</evidence>
<dbReference type="RefSeq" id="WP_263412652.1">
    <property type="nucleotide sequence ID" value="NZ_BAABBH010000001.1"/>
</dbReference>
<organism evidence="2 3">
    <name type="scientific">Terriglobus aquaticus</name>
    <dbReference type="NCBI Taxonomy" id="940139"/>
    <lineage>
        <taxon>Bacteria</taxon>
        <taxon>Pseudomonadati</taxon>
        <taxon>Acidobacteriota</taxon>
        <taxon>Terriglobia</taxon>
        <taxon>Terriglobales</taxon>
        <taxon>Acidobacteriaceae</taxon>
        <taxon>Terriglobus</taxon>
    </lineage>
</organism>